<proteinExistence type="predicted"/>
<dbReference type="SUPFAM" id="SSF52218">
    <property type="entry name" value="Flavoproteins"/>
    <property type="match status" value="1"/>
</dbReference>
<evidence type="ECO:0000313" key="7">
    <source>
        <dbReference type="Proteomes" id="UP000030661"/>
    </source>
</evidence>
<gene>
    <name evidence="6" type="ORF">U27_05728</name>
</gene>
<feature type="domain" description="4Fe-4S ferredoxin-type" evidence="5">
    <location>
        <begin position="219"/>
        <end position="243"/>
    </location>
</feature>
<sequence length="266" mass="29069">MKVQTVKLVYFSPTATTRAIVKEITKGIKAEQVQHLDCTLPGSRTAPMPVFQDELVILAAPVYVGRIAKVAAEHFATFRARNTLAVLVAVYGNRAYEDALRELRDLAVQSGFMPIAGGAFIGEHSYSSEQKPIAHGRPDTQDRHHARAFGAKIREKLQQIETIAAIKPLTVPGNFPYRDPGTLPPMAPVTNISLCTLCGKCAHICPVNAIATENPATSDENICTHCCACIKICPAQARSVQNEIMLNIVNRLHTTCQARKEPEVFL</sequence>
<evidence type="ECO:0000256" key="1">
    <source>
        <dbReference type="ARBA" id="ARBA00022485"/>
    </source>
</evidence>
<protein>
    <submittedName>
        <fullName evidence="6">4Fe-4S ferredoxin, iron-sulfur binding protein</fullName>
    </submittedName>
</protein>
<keyword evidence="2" id="KW-0479">Metal-binding</keyword>
<dbReference type="AlphaFoldDB" id="A0A081C2E8"/>
<dbReference type="GO" id="GO:0051539">
    <property type="term" value="F:4 iron, 4 sulfur cluster binding"/>
    <property type="evidence" value="ECO:0007669"/>
    <property type="project" value="UniProtKB-KW"/>
</dbReference>
<name>A0A081C2E8_VECG1</name>
<keyword evidence="7" id="KW-1185">Reference proteome</keyword>
<dbReference type="InterPro" id="IPR050157">
    <property type="entry name" value="PSI_iron-sulfur_center"/>
</dbReference>
<dbReference type="GO" id="GO:0046872">
    <property type="term" value="F:metal ion binding"/>
    <property type="evidence" value="ECO:0007669"/>
    <property type="project" value="UniProtKB-KW"/>
</dbReference>
<feature type="domain" description="4Fe-4S ferredoxin-type" evidence="5">
    <location>
        <begin position="186"/>
        <end position="215"/>
    </location>
</feature>
<dbReference type="Pfam" id="PF00037">
    <property type="entry name" value="Fer4"/>
    <property type="match status" value="1"/>
</dbReference>
<evidence type="ECO:0000256" key="4">
    <source>
        <dbReference type="ARBA" id="ARBA00023014"/>
    </source>
</evidence>
<dbReference type="PROSITE" id="PS51379">
    <property type="entry name" value="4FE4S_FER_2"/>
    <property type="match status" value="2"/>
</dbReference>
<dbReference type="Gene3D" id="3.40.50.360">
    <property type="match status" value="1"/>
</dbReference>
<accession>A0A081C2E8</accession>
<dbReference type="PANTHER" id="PTHR24960:SF80">
    <property type="entry name" value="FERREDOXIN"/>
    <property type="match status" value="1"/>
</dbReference>
<dbReference type="Proteomes" id="UP000030661">
    <property type="component" value="Unassembled WGS sequence"/>
</dbReference>
<evidence type="ECO:0000313" key="6">
    <source>
        <dbReference type="EMBL" id="GAK58753.1"/>
    </source>
</evidence>
<dbReference type="STRING" id="1499967.U27_05728"/>
<dbReference type="eggNOG" id="COG2768">
    <property type="taxonomic scope" value="Bacteria"/>
</dbReference>
<keyword evidence="4" id="KW-0411">Iron-sulfur</keyword>
<dbReference type="PANTHER" id="PTHR24960">
    <property type="entry name" value="PHOTOSYSTEM I IRON-SULFUR CENTER-RELATED"/>
    <property type="match status" value="1"/>
</dbReference>
<dbReference type="HOGENOM" id="CLU_069541_0_0_0"/>
<dbReference type="Gene3D" id="3.30.70.20">
    <property type="match status" value="1"/>
</dbReference>
<dbReference type="SUPFAM" id="SSF54862">
    <property type="entry name" value="4Fe-4S ferredoxins"/>
    <property type="match status" value="1"/>
</dbReference>
<dbReference type="EMBL" id="DF820468">
    <property type="protein sequence ID" value="GAK58753.1"/>
    <property type="molecule type" value="Genomic_DNA"/>
</dbReference>
<dbReference type="InterPro" id="IPR017896">
    <property type="entry name" value="4Fe4S_Fe-S-bd"/>
</dbReference>
<reference evidence="6" key="1">
    <citation type="journal article" date="2015" name="PeerJ">
        <title>First genomic representation of candidate bacterial phylum KSB3 points to enhanced environmental sensing as a trigger of wastewater bulking.</title>
        <authorList>
            <person name="Sekiguchi Y."/>
            <person name="Ohashi A."/>
            <person name="Parks D.H."/>
            <person name="Yamauchi T."/>
            <person name="Tyson G.W."/>
            <person name="Hugenholtz P."/>
        </authorList>
    </citation>
    <scope>NUCLEOTIDE SEQUENCE [LARGE SCALE GENOMIC DNA]</scope>
</reference>
<evidence type="ECO:0000256" key="3">
    <source>
        <dbReference type="ARBA" id="ARBA00023004"/>
    </source>
</evidence>
<keyword evidence="3" id="KW-0408">Iron</keyword>
<evidence type="ECO:0000259" key="5">
    <source>
        <dbReference type="PROSITE" id="PS51379"/>
    </source>
</evidence>
<organism evidence="6">
    <name type="scientific">Vecturithrix granuli</name>
    <dbReference type="NCBI Taxonomy" id="1499967"/>
    <lineage>
        <taxon>Bacteria</taxon>
        <taxon>Candidatus Moduliflexota</taxon>
        <taxon>Candidatus Vecturitrichia</taxon>
        <taxon>Candidatus Vecturitrichales</taxon>
        <taxon>Candidatus Vecturitrichaceae</taxon>
        <taxon>Candidatus Vecturithrix</taxon>
    </lineage>
</organism>
<dbReference type="InterPro" id="IPR029039">
    <property type="entry name" value="Flavoprotein-like_sf"/>
</dbReference>
<dbReference type="InterPro" id="IPR017900">
    <property type="entry name" value="4Fe4S_Fe_S_CS"/>
</dbReference>
<evidence type="ECO:0000256" key="2">
    <source>
        <dbReference type="ARBA" id="ARBA00022723"/>
    </source>
</evidence>
<dbReference type="PROSITE" id="PS00198">
    <property type="entry name" value="4FE4S_FER_1"/>
    <property type="match status" value="1"/>
</dbReference>
<keyword evidence="1" id="KW-0004">4Fe-4S</keyword>